<dbReference type="Proteomes" id="UP000198942">
    <property type="component" value="Unassembled WGS sequence"/>
</dbReference>
<dbReference type="InterPro" id="IPR029030">
    <property type="entry name" value="Caspase-like_dom_sf"/>
</dbReference>
<dbReference type="GO" id="GO:0006508">
    <property type="term" value="P:proteolysis"/>
    <property type="evidence" value="ECO:0007669"/>
    <property type="project" value="InterPro"/>
</dbReference>
<dbReference type="GO" id="GO:0004197">
    <property type="term" value="F:cysteine-type endopeptidase activity"/>
    <property type="evidence" value="ECO:0007669"/>
    <property type="project" value="InterPro"/>
</dbReference>
<dbReference type="PANTHER" id="PTHR22576:SF37">
    <property type="entry name" value="MUCOSA-ASSOCIATED LYMPHOID TISSUE LYMPHOMA TRANSLOCATION PROTEIN 1"/>
    <property type="match status" value="1"/>
</dbReference>
<dbReference type="PROSITE" id="PS50208">
    <property type="entry name" value="CASPASE_P20"/>
    <property type="match status" value="1"/>
</dbReference>
<sequence>MMKIFKPNILIFFVLVFLLRKEAHSQCSEYEIINLKKIAIVFGEGLYKFNAPLNNTVNDAIDITDSLKKVGFTVYTYQNSDYRTMSDNIDHWFDKIKNYDVALFYFSGHGAEVDGKNYLFPVDINPKGPSDLAYSAYSANKILDRLSNSNLKYSILILDACRNNPFTKSWSRGASNEGLASMAAKGTFIGFAATPGETASDGERRNGAYTEGILKNITVPDLTIDQIFTRVNAYVTTSTGGRQKPFKNSSFISDYCFSVSRKLKFSNDLKKSTFLQPSSEMVISSDEQYLFTVETGTGEINIRDAKTTNIISTLANGVGKLVSLNARDKQWLYYIDSIGHTANVFDVKANKLSMHMKLDYVPSDIIPSIDNKILYISGNNKESGYVSYLDIASNKVTKTRAIKNGVSKMIMSADGKYLYLSPKSLPNGLTIIDARLEKIKMKSSEGFIGKAIGVTPDNQKLYTSNSDDSKINIIDINTFKILNTVVGEATSFAFTKDSKYVFAMSSSKILMISNGNNEIIESLPFVTSPKGLAFSSDGTGFVWLPEEKHVSIFSVKEQTKNRKNEIDPELNLKKFKDEINSDPSFVEKIRKDEFCGKLTTLFNGIYEIGIRTVISSLNYELSKGVKYKIKSDFNFQTDCEKSTGGINIGIVSVNDAKKAIYPNFNLRKLDNEIIITVTDSKMDNATEVFEISLKDEKEFKEQKNRDYAINPLSIPTSDTDIKNMKKFVRDYFSKRLDYLR</sequence>
<feature type="domain" description="Caspase family p20" evidence="1">
    <location>
        <begin position="35"/>
        <end position="165"/>
    </location>
</feature>
<dbReference type="OrthoDB" id="9812126at2"/>
<protein>
    <submittedName>
        <fullName evidence="2">Caspase domain-containing protein</fullName>
    </submittedName>
</protein>
<dbReference type="PANTHER" id="PTHR22576">
    <property type="entry name" value="MUCOSA ASSOCIATED LYMPHOID TISSUE LYMPHOMA TRANSLOCATION PROTEIN 1/PARACASPASE"/>
    <property type="match status" value="1"/>
</dbReference>
<dbReference type="InterPro" id="IPR015943">
    <property type="entry name" value="WD40/YVTN_repeat-like_dom_sf"/>
</dbReference>
<accession>A0A1H8Q529</accession>
<dbReference type="InterPro" id="IPR011600">
    <property type="entry name" value="Pept_C14_caspase"/>
</dbReference>
<name>A0A1H8Q529_9SPHI</name>
<evidence type="ECO:0000313" key="3">
    <source>
        <dbReference type="Proteomes" id="UP000198942"/>
    </source>
</evidence>
<dbReference type="Gene3D" id="3.40.50.1460">
    <property type="match status" value="1"/>
</dbReference>
<dbReference type="SUPFAM" id="SSF51004">
    <property type="entry name" value="C-terminal (heme d1) domain of cytochrome cd1-nitrite reductase"/>
    <property type="match status" value="1"/>
</dbReference>
<dbReference type="InterPro" id="IPR052039">
    <property type="entry name" value="Caspase-related_regulators"/>
</dbReference>
<reference evidence="3" key="1">
    <citation type="submission" date="2016-10" db="EMBL/GenBank/DDBJ databases">
        <authorList>
            <person name="Varghese N."/>
            <person name="Submissions S."/>
        </authorList>
    </citation>
    <scope>NUCLEOTIDE SEQUENCE [LARGE SCALE GENOMIC DNA]</scope>
    <source>
        <strain evidence="3">Gh-48</strain>
    </source>
</reference>
<dbReference type="AlphaFoldDB" id="A0A1H8Q529"/>
<gene>
    <name evidence="2" type="ORF">SAMN05192574_108271</name>
</gene>
<evidence type="ECO:0000313" key="2">
    <source>
        <dbReference type="EMBL" id="SEO49014.1"/>
    </source>
</evidence>
<evidence type="ECO:0000259" key="1">
    <source>
        <dbReference type="PROSITE" id="PS50208"/>
    </source>
</evidence>
<dbReference type="RefSeq" id="WP_091215915.1">
    <property type="nucleotide sequence ID" value="NZ_FOCL01000008.1"/>
</dbReference>
<dbReference type="InterPro" id="IPR011048">
    <property type="entry name" value="Haem_d1_sf"/>
</dbReference>
<dbReference type="InterPro" id="IPR001309">
    <property type="entry name" value="Pept_C14_p20"/>
</dbReference>
<dbReference type="EMBL" id="FOCL01000008">
    <property type="protein sequence ID" value="SEO49014.1"/>
    <property type="molecule type" value="Genomic_DNA"/>
</dbReference>
<organism evidence="2 3">
    <name type="scientific">Mucilaginibacter gossypiicola</name>
    <dbReference type="NCBI Taxonomy" id="551995"/>
    <lineage>
        <taxon>Bacteria</taxon>
        <taxon>Pseudomonadati</taxon>
        <taxon>Bacteroidota</taxon>
        <taxon>Sphingobacteriia</taxon>
        <taxon>Sphingobacteriales</taxon>
        <taxon>Sphingobacteriaceae</taxon>
        <taxon>Mucilaginibacter</taxon>
    </lineage>
</organism>
<dbReference type="SUPFAM" id="SSF52129">
    <property type="entry name" value="Caspase-like"/>
    <property type="match status" value="1"/>
</dbReference>
<proteinExistence type="predicted"/>
<dbReference type="STRING" id="551995.SAMN05192574_108271"/>
<dbReference type="Pfam" id="PF00656">
    <property type="entry name" value="Peptidase_C14"/>
    <property type="match status" value="1"/>
</dbReference>
<dbReference type="Gene3D" id="2.130.10.10">
    <property type="entry name" value="YVTN repeat-like/Quinoprotein amine dehydrogenase"/>
    <property type="match status" value="2"/>
</dbReference>
<keyword evidence="3" id="KW-1185">Reference proteome</keyword>